<dbReference type="AlphaFoldDB" id="A0A0W0SHC0"/>
<dbReference type="Proteomes" id="UP000054921">
    <property type="component" value="Unassembled WGS sequence"/>
</dbReference>
<dbReference type="GO" id="GO:0000271">
    <property type="term" value="P:polysaccharide biosynthetic process"/>
    <property type="evidence" value="ECO:0007669"/>
    <property type="project" value="InterPro"/>
</dbReference>
<dbReference type="EMBL" id="LNXW01000008">
    <property type="protein sequence ID" value="KTC82587.1"/>
    <property type="molecule type" value="Genomic_DNA"/>
</dbReference>
<dbReference type="Pfam" id="PF05159">
    <property type="entry name" value="Capsule_synth"/>
    <property type="match status" value="1"/>
</dbReference>
<sequence>MEKLKILFIKGDYLNKIGKDVGDILVVEDSLFKVIIFCITTYGFIKTISRLFFYTKNIKNQSLYSNNIMRRLIRVPHFFRIPLIGKIYQTMKNVHCHFLLLYFESLLKKNKPDCVFVWNGSLMPESVLISAAKRQNIKIIYFEFGFFPGTLQVDAMGINGNNSVVKKPEFYLNQSFSDTILPTELNVRKSKHRSDSRHTVKEDYIFVPFQVPSDMQILNLSPWIKSMVDFYEVIYELAQKFPNERFVIKEHPSFSLSIINKVKKHHNIYFANSENTRNLIEKAKFIITINSTVGIESILLGKKVISLGIACYNIEGLVLHSDNMQALISCIKDIDKWQYNDELRSNFLKYIYQHYLLQGNLNNIDEQFIENIRRRVTKTDAHSQFITYFEKEAELPSFTGAN</sequence>
<dbReference type="OrthoDB" id="9794206at2"/>
<dbReference type="Gene3D" id="3.40.50.12580">
    <property type="match status" value="1"/>
</dbReference>
<organism evidence="1 3">
    <name type="scientific">Legionella cherrii</name>
    <dbReference type="NCBI Taxonomy" id="28084"/>
    <lineage>
        <taxon>Bacteria</taxon>
        <taxon>Pseudomonadati</taxon>
        <taxon>Pseudomonadota</taxon>
        <taxon>Gammaproteobacteria</taxon>
        <taxon>Legionellales</taxon>
        <taxon>Legionellaceae</taxon>
        <taxon>Legionella</taxon>
    </lineage>
</organism>
<dbReference type="RefSeq" id="WP_051544457.1">
    <property type="nucleotide sequence ID" value="NZ_CAAAIT010000004.1"/>
</dbReference>
<evidence type="ECO:0000313" key="2">
    <source>
        <dbReference type="EMBL" id="VEB35321.1"/>
    </source>
</evidence>
<dbReference type="InterPro" id="IPR043148">
    <property type="entry name" value="TagF_C"/>
</dbReference>
<keyword evidence="4" id="KW-1185">Reference proteome</keyword>
<evidence type="ECO:0000313" key="4">
    <source>
        <dbReference type="Proteomes" id="UP000277577"/>
    </source>
</evidence>
<dbReference type="Proteomes" id="UP000277577">
    <property type="component" value="Chromosome"/>
</dbReference>
<dbReference type="EMBL" id="LR134173">
    <property type="protein sequence ID" value="VEB35321.1"/>
    <property type="molecule type" value="Genomic_DNA"/>
</dbReference>
<dbReference type="CDD" id="cd16438">
    <property type="entry name" value="beta_Kdo_transferase_KpsS_like"/>
    <property type="match status" value="1"/>
</dbReference>
<dbReference type="STRING" id="28084.Lche_0267"/>
<proteinExistence type="predicted"/>
<protein>
    <submittedName>
        <fullName evidence="1">Capsule polysaccharide biosynthesis protein</fullName>
    </submittedName>
</protein>
<dbReference type="PATRIC" id="fig|28084.5.peg.283"/>
<gene>
    <name evidence="1" type="ORF">Lche_0267</name>
    <name evidence="2" type="ORF">NCTC11976_01297</name>
</gene>
<dbReference type="GO" id="GO:0015774">
    <property type="term" value="P:polysaccharide transport"/>
    <property type="evidence" value="ECO:0007669"/>
    <property type="project" value="InterPro"/>
</dbReference>
<name>A0A0W0SHC0_9GAMM</name>
<reference evidence="1 3" key="1">
    <citation type="submission" date="2015-11" db="EMBL/GenBank/DDBJ databases">
        <title>Genomic analysis of 38 Legionella species identifies large and diverse effector repertoires.</title>
        <authorList>
            <person name="Burstein D."/>
            <person name="Amaro F."/>
            <person name="Zusman T."/>
            <person name="Lifshitz Z."/>
            <person name="Cohen O."/>
            <person name="Gilbert J.A."/>
            <person name="Pupko T."/>
            <person name="Shuman H.A."/>
            <person name="Segal G."/>
        </authorList>
    </citation>
    <scope>NUCLEOTIDE SEQUENCE [LARGE SCALE GENOMIC DNA]</scope>
    <source>
        <strain evidence="1 3">ORW</strain>
    </source>
</reference>
<evidence type="ECO:0000313" key="3">
    <source>
        <dbReference type="Proteomes" id="UP000054921"/>
    </source>
</evidence>
<dbReference type="InterPro" id="IPR007833">
    <property type="entry name" value="Capsule_polysaccharide_synth"/>
</dbReference>
<accession>A0A0W0SHC0</accession>
<evidence type="ECO:0000313" key="1">
    <source>
        <dbReference type="EMBL" id="KTC82587.1"/>
    </source>
</evidence>
<dbReference type="SUPFAM" id="SSF53756">
    <property type="entry name" value="UDP-Glycosyltransferase/glycogen phosphorylase"/>
    <property type="match status" value="1"/>
</dbReference>
<reference evidence="2 4" key="2">
    <citation type="submission" date="2018-12" db="EMBL/GenBank/DDBJ databases">
        <authorList>
            <consortium name="Pathogen Informatics"/>
        </authorList>
    </citation>
    <scope>NUCLEOTIDE SEQUENCE [LARGE SCALE GENOMIC DNA]</scope>
    <source>
        <strain evidence="2 4">NCTC11976</strain>
    </source>
</reference>